<dbReference type="EMBL" id="MU228909">
    <property type="protein sequence ID" value="KAG6620433.1"/>
    <property type="molecule type" value="Genomic_DNA"/>
</dbReference>
<gene>
    <name evidence="1" type="ORF">I3842_Q069300</name>
</gene>
<proteinExistence type="predicted"/>
<name>A0A921ZYD8_CARIL</name>
<organism evidence="1 2">
    <name type="scientific">Carya illinoinensis</name>
    <name type="common">Pecan</name>
    <dbReference type="NCBI Taxonomy" id="32201"/>
    <lineage>
        <taxon>Eukaryota</taxon>
        <taxon>Viridiplantae</taxon>
        <taxon>Streptophyta</taxon>
        <taxon>Embryophyta</taxon>
        <taxon>Tracheophyta</taxon>
        <taxon>Spermatophyta</taxon>
        <taxon>Magnoliopsida</taxon>
        <taxon>eudicotyledons</taxon>
        <taxon>Gunneridae</taxon>
        <taxon>Pentapetalae</taxon>
        <taxon>rosids</taxon>
        <taxon>fabids</taxon>
        <taxon>Fagales</taxon>
        <taxon>Juglandaceae</taxon>
        <taxon>Carya</taxon>
    </lineage>
</organism>
<reference evidence="1" key="1">
    <citation type="submission" date="2021-01" db="EMBL/GenBank/DDBJ databases">
        <authorList>
            <person name="Lovell J.T."/>
            <person name="Bentley N."/>
            <person name="Bhattarai G."/>
            <person name="Jenkins J.W."/>
            <person name="Sreedasyam A."/>
            <person name="Alarcon Y."/>
            <person name="Bock C."/>
            <person name="Boston L."/>
            <person name="Carlson J."/>
            <person name="Cervantes K."/>
            <person name="Clermont K."/>
            <person name="Krom N."/>
            <person name="Kubenka K."/>
            <person name="Mamidi S."/>
            <person name="Mattison C."/>
            <person name="Monteros M."/>
            <person name="Pisani C."/>
            <person name="Plott C."/>
            <person name="Rajasekar S."/>
            <person name="Rhein H.S."/>
            <person name="Rohla C."/>
            <person name="Song M."/>
            <person name="Hilaire R.S."/>
            <person name="Shu S."/>
            <person name="Wells L."/>
            <person name="Wang X."/>
            <person name="Webber J."/>
            <person name="Heerema R.J."/>
            <person name="Klein P."/>
            <person name="Conner P."/>
            <person name="Grauke L."/>
            <person name="Grimwood J."/>
            <person name="Schmutz J."/>
            <person name="Randall J.J."/>
        </authorList>
    </citation>
    <scope>NUCLEOTIDE SEQUENCE</scope>
    <source>
        <tissue evidence="1">Leaf</tissue>
    </source>
</reference>
<evidence type="ECO:0000313" key="2">
    <source>
        <dbReference type="Proteomes" id="UP000811246"/>
    </source>
</evidence>
<dbReference type="Proteomes" id="UP000811246">
    <property type="component" value="Unassembled WGS sequence"/>
</dbReference>
<protein>
    <submittedName>
        <fullName evidence="1">Uncharacterized protein</fullName>
    </submittedName>
</protein>
<comment type="caution">
    <text evidence="1">The sequence shown here is derived from an EMBL/GenBank/DDBJ whole genome shotgun (WGS) entry which is preliminary data.</text>
</comment>
<accession>A0A921ZYD8</accession>
<sequence length="41" mass="4922">MVFHSTRWLNDCITFSKKLLDKCEEEVPMKEMVLKLMTNTM</sequence>
<dbReference type="AlphaFoldDB" id="A0A921ZYD8"/>
<evidence type="ECO:0000313" key="1">
    <source>
        <dbReference type="EMBL" id="KAG6620433.1"/>
    </source>
</evidence>